<name>A0A9W8P8R9_9AGAR</name>
<dbReference type="PRINTS" id="PR00318">
    <property type="entry name" value="GPROTEINA"/>
</dbReference>
<dbReference type="SUPFAM" id="SSF52540">
    <property type="entry name" value="P-loop containing nucleoside triphosphate hydrolases"/>
    <property type="match status" value="1"/>
</dbReference>
<evidence type="ECO:0000256" key="1">
    <source>
        <dbReference type="ARBA" id="ARBA00022723"/>
    </source>
</evidence>
<accession>A0A9W8P8R9</accession>
<evidence type="ECO:0000256" key="3">
    <source>
        <dbReference type="ARBA" id="ARBA00023134"/>
    </source>
</evidence>
<dbReference type="GO" id="GO:0005525">
    <property type="term" value="F:GTP binding"/>
    <property type="evidence" value="ECO:0007669"/>
    <property type="project" value="UniProtKB-KW"/>
</dbReference>
<dbReference type="PANTHER" id="PTHR10218">
    <property type="entry name" value="GTP-BINDING PROTEIN ALPHA SUBUNIT"/>
    <property type="match status" value="1"/>
</dbReference>
<keyword evidence="8" id="KW-1185">Reference proteome</keyword>
<feature type="compositionally biased region" description="Basic and acidic residues" evidence="6">
    <location>
        <begin position="26"/>
        <end position="41"/>
    </location>
</feature>
<protein>
    <submittedName>
        <fullName evidence="7">Guanine nucleotide binding protein, alpha subunit</fullName>
    </submittedName>
</protein>
<evidence type="ECO:0000256" key="4">
    <source>
        <dbReference type="ARBA" id="ARBA00023224"/>
    </source>
</evidence>
<dbReference type="Gene3D" id="3.40.50.300">
    <property type="entry name" value="P-loop containing nucleotide triphosphate hydrolases"/>
    <property type="match status" value="1"/>
</dbReference>
<proteinExistence type="predicted"/>
<evidence type="ECO:0000313" key="7">
    <source>
        <dbReference type="EMBL" id="KAJ3749268.1"/>
    </source>
</evidence>
<feature type="compositionally biased region" description="Low complexity" evidence="6">
    <location>
        <begin position="118"/>
        <end position="132"/>
    </location>
</feature>
<dbReference type="Gene3D" id="1.10.400.10">
    <property type="entry name" value="GI Alpha 1, domain 2-like"/>
    <property type="match status" value="1"/>
</dbReference>
<dbReference type="EMBL" id="JANVFU010000002">
    <property type="protein sequence ID" value="KAJ3749268.1"/>
    <property type="molecule type" value="Genomic_DNA"/>
</dbReference>
<comment type="caution">
    <text evidence="7">The sequence shown here is derived from an EMBL/GenBank/DDBJ whole genome shotgun (WGS) entry which is preliminary data.</text>
</comment>
<dbReference type="FunFam" id="3.40.50.300:FF:000692">
    <property type="entry name" value="Guanine nucleotide-binding protein subunit alpha"/>
    <property type="match status" value="1"/>
</dbReference>
<evidence type="ECO:0000256" key="2">
    <source>
        <dbReference type="ARBA" id="ARBA00022741"/>
    </source>
</evidence>
<dbReference type="InterPro" id="IPR027417">
    <property type="entry name" value="P-loop_NTPase"/>
</dbReference>
<feature type="region of interest" description="Disordered" evidence="6">
    <location>
        <begin position="1"/>
        <end position="41"/>
    </location>
</feature>
<dbReference type="GO" id="GO:0007188">
    <property type="term" value="P:adenylate cyclase-modulating G protein-coupled receptor signaling pathway"/>
    <property type="evidence" value="ECO:0007669"/>
    <property type="project" value="TreeGrafter"/>
</dbReference>
<keyword evidence="3 5" id="KW-0342">GTP-binding</keyword>
<evidence type="ECO:0000313" key="8">
    <source>
        <dbReference type="Proteomes" id="UP001142393"/>
    </source>
</evidence>
<evidence type="ECO:0000256" key="5">
    <source>
        <dbReference type="PIRSR" id="PIRSR601019-1"/>
    </source>
</evidence>
<dbReference type="InterPro" id="IPR011025">
    <property type="entry name" value="GproteinA_insert"/>
</dbReference>
<dbReference type="Proteomes" id="UP001142393">
    <property type="component" value="Unassembled WGS sequence"/>
</dbReference>
<dbReference type="InterPro" id="IPR001019">
    <property type="entry name" value="Gprotein_alpha_su"/>
</dbReference>
<dbReference type="GO" id="GO:0046872">
    <property type="term" value="F:metal ion binding"/>
    <property type="evidence" value="ECO:0007669"/>
    <property type="project" value="UniProtKB-KW"/>
</dbReference>
<dbReference type="PANTHER" id="PTHR10218:SF360">
    <property type="entry name" value="GUANINE NUCLEOTIDE-BINDING PROTEIN SUBUNIT ALPHA HOMOLOG"/>
    <property type="match status" value="1"/>
</dbReference>
<sequence length="483" mass="54539">MPRRSVASEDNDPLTLAIAPPPNETPVEREQRLAEEKKAKEISDSIDEEINAQRLAEKKEDSVKVLLLGKTTTLKNFQLINSPKAFKAERASWRAVVQLNVARSIRIIIDAITRAQQASSSSPSSPVAQGSSDDISIPDTETEFPTLTVEHLKLKMRLSPLLQVEESLWRRLSPSSAVEFEASHLASITNVPHSTRPKEVYVQSSMAWKSTFSRLLSTSTRDSVESDTGIDFDDPKDPGVILNNCAEDMIKLWHDSTIRELLNVSGIRLEDTPGFFLDDLERITALRYVPSDEVYKSGLFHSGVSEHRFVLKTGNLVSRDWRVFDVGGARSLRAAWAPFFEFINAIIFLAPLSCFDQSLIEDPSVNRLEDSILLWRSIVSNQLLQKTELILFLNKCDILKAKLESGIQFSKWVISYSDRPNTFEGTSKYMKKKFGTIHKNNSPTPRTFYCHFTSVTDIQSTFQILENVKDFIVRKSLADSHML</sequence>
<evidence type="ECO:0000256" key="6">
    <source>
        <dbReference type="SAM" id="MobiDB-lite"/>
    </source>
</evidence>
<dbReference type="GO" id="GO:0001664">
    <property type="term" value="F:G protein-coupled receptor binding"/>
    <property type="evidence" value="ECO:0007669"/>
    <property type="project" value="TreeGrafter"/>
</dbReference>
<dbReference type="SMART" id="SM00275">
    <property type="entry name" value="G_alpha"/>
    <property type="match status" value="1"/>
</dbReference>
<gene>
    <name evidence="7" type="ORF">DFH05DRAFT_1476147</name>
</gene>
<reference evidence="7 8" key="1">
    <citation type="journal article" date="2023" name="Proc. Natl. Acad. Sci. U.S.A.">
        <title>A global phylogenomic analysis of the shiitake genus Lentinula.</title>
        <authorList>
            <person name="Sierra-Patev S."/>
            <person name="Min B."/>
            <person name="Naranjo-Ortiz M."/>
            <person name="Looney B."/>
            <person name="Konkel Z."/>
            <person name="Slot J.C."/>
            <person name="Sakamoto Y."/>
            <person name="Steenwyk J.L."/>
            <person name="Rokas A."/>
            <person name="Carro J."/>
            <person name="Camarero S."/>
            <person name="Ferreira P."/>
            <person name="Molpeceres G."/>
            <person name="Ruiz-Duenas F.J."/>
            <person name="Serrano A."/>
            <person name="Henrissat B."/>
            <person name="Drula E."/>
            <person name="Hughes K.W."/>
            <person name="Mata J.L."/>
            <person name="Ishikawa N.K."/>
            <person name="Vargas-Isla R."/>
            <person name="Ushijima S."/>
            <person name="Smith C.A."/>
            <person name="Donoghue J."/>
            <person name="Ahrendt S."/>
            <person name="Andreopoulos W."/>
            <person name="He G."/>
            <person name="LaButti K."/>
            <person name="Lipzen A."/>
            <person name="Ng V."/>
            <person name="Riley R."/>
            <person name="Sandor L."/>
            <person name="Barry K."/>
            <person name="Martinez A.T."/>
            <person name="Xiao Y."/>
            <person name="Gibbons J.G."/>
            <person name="Terashima K."/>
            <person name="Grigoriev I.V."/>
            <person name="Hibbett D."/>
        </authorList>
    </citation>
    <scope>NUCLEOTIDE SEQUENCE [LARGE SCALE GENOMIC DNA]</scope>
    <source>
        <strain evidence="7 8">TFB7810</strain>
    </source>
</reference>
<dbReference type="SUPFAM" id="SSF47895">
    <property type="entry name" value="Transducin (alpha subunit), insertion domain"/>
    <property type="match status" value="1"/>
</dbReference>
<dbReference type="AlphaFoldDB" id="A0A9W8P8R9"/>
<organism evidence="7 8">
    <name type="scientific">Lentinula detonsa</name>
    <dbReference type="NCBI Taxonomy" id="2804962"/>
    <lineage>
        <taxon>Eukaryota</taxon>
        <taxon>Fungi</taxon>
        <taxon>Dikarya</taxon>
        <taxon>Basidiomycota</taxon>
        <taxon>Agaricomycotina</taxon>
        <taxon>Agaricomycetes</taxon>
        <taxon>Agaricomycetidae</taxon>
        <taxon>Agaricales</taxon>
        <taxon>Marasmiineae</taxon>
        <taxon>Omphalotaceae</taxon>
        <taxon>Lentinula</taxon>
    </lineage>
</organism>
<dbReference type="PROSITE" id="PS51882">
    <property type="entry name" value="G_ALPHA"/>
    <property type="match status" value="1"/>
</dbReference>
<keyword evidence="4" id="KW-0807">Transducer</keyword>
<keyword evidence="2 5" id="KW-0547">Nucleotide-binding</keyword>
<dbReference type="GO" id="GO:0005737">
    <property type="term" value="C:cytoplasm"/>
    <property type="evidence" value="ECO:0007669"/>
    <property type="project" value="TreeGrafter"/>
</dbReference>
<dbReference type="Pfam" id="PF00503">
    <property type="entry name" value="G-alpha"/>
    <property type="match status" value="1"/>
</dbReference>
<dbReference type="GO" id="GO:0003924">
    <property type="term" value="F:GTPase activity"/>
    <property type="evidence" value="ECO:0007669"/>
    <property type="project" value="InterPro"/>
</dbReference>
<keyword evidence="1" id="KW-0479">Metal-binding</keyword>
<dbReference type="GO" id="GO:0031683">
    <property type="term" value="F:G-protein beta/gamma-subunit complex binding"/>
    <property type="evidence" value="ECO:0007669"/>
    <property type="project" value="InterPro"/>
</dbReference>
<feature type="region of interest" description="Disordered" evidence="6">
    <location>
        <begin position="118"/>
        <end position="140"/>
    </location>
</feature>
<feature type="binding site" evidence="5">
    <location>
        <begin position="394"/>
        <end position="397"/>
    </location>
    <ligand>
        <name>GTP</name>
        <dbReference type="ChEBI" id="CHEBI:37565"/>
    </ligand>
</feature>
<dbReference type="GO" id="GO:0005834">
    <property type="term" value="C:heterotrimeric G-protein complex"/>
    <property type="evidence" value="ECO:0007669"/>
    <property type="project" value="TreeGrafter"/>
</dbReference>